<dbReference type="InterPro" id="IPR052927">
    <property type="entry name" value="DCC_oxidoreductase"/>
</dbReference>
<feature type="non-terminal residue" evidence="1">
    <location>
        <position position="50"/>
    </location>
</feature>
<dbReference type="GO" id="GO:0015035">
    <property type="term" value="F:protein-disulfide reductase activity"/>
    <property type="evidence" value="ECO:0007669"/>
    <property type="project" value="InterPro"/>
</dbReference>
<sequence>MTSEQIPNRVLLFDGVCNLCNGAVQFIIKRDPDGLISFTSLQSETGQSLL</sequence>
<dbReference type="AlphaFoldDB" id="A0A6D1AHQ0"/>
<dbReference type="PANTHER" id="PTHR33639:SF2">
    <property type="entry name" value="DUF393 DOMAIN-CONTAINING PROTEIN"/>
    <property type="match status" value="1"/>
</dbReference>
<dbReference type="InterPro" id="IPR007263">
    <property type="entry name" value="DCC1-like"/>
</dbReference>
<dbReference type="Pfam" id="PF04134">
    <property type="entry name" value="DCC1-like"/>
    <property type="match status" value="1"/>
</dbReference>
<dbReference type="PANTHER" id="PTHR33639">
    <property type="entry name" value="THIOL-DISULFIDE OXIDOREDUCTASE DCC"/>
    <property type="match status" value="1"/>
</dbReference>
<dbReference type="EMBL" id="JAAHTE010000687">
    <property type="protein sequence ID" value="NEU03011.1"/>
    <property type="molecule type" value="Genomic_DNA"/>
</dbReference>
<organism evidence="1">
    <name type="scientific">Escherichia coli</name>
    <dbReference type="NCBI Taxonomy" id="562"/>
    <lineage>
        <taxon>Bacteria</taxon>
        <taxon>Pseudomonadati</taxon>
        <taxon>Pseudomonadota</taxon>
        <taxon>Gammaproteobacteria</taxon>
        <taxon>Enterobacterales</taxon>
        <taxon>Enterobacteriaceae</taxon>
        <taxon>Escherichia</taxon>
    </lineage>
</organism>
<protein>
    <submittedName>
        <fullName evidence="1">DUF393 domain-containing protein</fullName>
    </submittedName>
</protein>
<accession>A0A6D1AHQ0</accession>
<comment type="caution">
    <text evidence="1">The sequence shown here is derived from an EMBL/GenBank/DDBJ whole genome shotgun (WGS) entry which is preliminary data.</text>
</comment>
<evidence type="ECO:0000313" key="1">
    <source>
        <dbReference type="EMBL" id="NEU03011.1"/>
    </source>
</evidence>
<name>A0A6D1AHQ0_ECOLX</name>
<reference evidence="1" key="1">
    <citation type="submission" date="2020-02" db="EMBL/GenBank/DDBJ databases">
        <title>Investigating the Use of Bacteriophages as New Decolonization Strategy for Intestinal Carriage of CTX-M-15-producing ST131 Escherichia coli: an In Vitro Continuous Culture System Model.</title>
        <authorList>
            <person name="Bernasconi O.J."/>
            <person name="Campos-Madueno E.I."/>
            <person name="Dona V."/>
            <person name="Perreten V."/>
            <person name="Carattoli A."/>
            <person name="Endimiani A."/>
        </authorList>
    </citation>
    <scope>NUCLEOTIDE SEQUENCE</scope>
    <source>
        <strain evidence="1">4901.28</strain>
    </source>
</reference>
<proteinExistence type="predicted"/>
<gene>
    <name evidence="1" type="ORF">G3563_29050</name>
</gene>